<dbReference type="InterPro" id="IPR052116">
    <property type="entry name" value="Centro_Cilium_Assembly"/>
</dbReference>
<comment type="caution">
    <text evidence="6">The sequence shown here is derived from an EMBL/GenBank/DDBJ whole genome shotgun (WGS) entry which is preliminary data.</text>
</comment>
<dbReference type="Proteomes" id="UP001378592">
    <property type="component" value="Unassembled WGS sequence"/>
</dbReference>
<dbReference type="InterPro" id="IPR032675">
    <property type="entry name" value="LRR_dom_sf"/>
</dbReference>
<dbReference type="GO" id="GO:0005813">
    <property type="term" value="C:centrosome"/>
    <property type="evidence" value="ECO:0007669"/>
    <property type="project" value="UniProtKB-SubCell"/>
</dbReference>
<dbReference type="PANTHER" id="PTHR23170">
    <property type="entry name" value="NY-REN-58 ANTIGEN"/>
    <property type="match status" value="1"/>
</dbReference>
<evidence type="ECO:0008006" key="8">
    <source>
        <dbReference type="Google" id="ProtNLM"/>
    </source>
</evidence>
<dbReference type="Gene3D" id="3.80.10.10">
    <property type="entry name" value="Ribonuclease Inhibitor"/>
    <property type="match status" value="2"/>
</dbReference>
<evidence type="ECO:0000256" key="2">
    <source>
        <dbReference type="ARBA" id="ARBA00022490"/>
    </source>
</evidence>
<dbReference type="SMART" id="SM00368">
    <property type="entry name" value="LRR_RI"/>
    <property type="match status" value="4"/>
</dbReference>
<organism evidence="6 7">
    <name type="scientific">Gryllus longicercus</name>
    <dbReference type="NCBI Taxonomy" id="2509291"/>
    <lineage>
        <taxon>Eukaryota</taxon>
        <taxon>Metazoa</taxon>
        <taxon>Ecdysozoa</taxon>
        <taxon>Arthropoda</taxon>
        <taxon>Hexapoda</taxon>
        <taxon>Insecta</taxon>
        <taxon>Pterygota</taxon>
        <taxon>Neoptera</taxon>
        <taxon>Polyneoptera</taxon>
        <taxon>Orthoptera</taxon>
        <taxon>Ensifera</taxon>
        <taxon>Gryllidea</taxon>
        <taxon>Grylloidea</taxon>
        <taxon>Gryllidae</taxon>
        <taxon>Gryllinae</taxon>
        <taxon>Gryllus</taxon>
    </lineage>
</organism>
<keyword evidence="3 5" id="KW-0175">Coiled coil</keyword>
<dbReference type="EMBL" id="JAZDUA010000290">
    <property type="protein sequence ID" value="KAK7862032.1"/>
    <property type="molecule type" value="Genomic_DNA"/>
</dbReference>
<accession>A0AAN9Z411</accession>
<dbReference type="PANTHER" id="PTHR23170:SF3">
    <property type="entry name" value="LEUCINE-RICH REPEAT-CONTAINING PROTEIN 45"/>
    <property type="match status" value="1"/>
</dbReference>
<keyword evidence="7" id="KW-1185">Reference proteome</keyword>
<dbReference type="InterPro" id="IPR001611">
    <property type="entry name" value="Leu-rich_rpt"/>
</dbReference>
<sequence>MQSAEDAHVSLEKSYVERCKFAKTEPRKEVVNALKVAEDTGVLDLSSINLNLWSWQTLGKLLASSCRIRKLNLSNCLIPPRGIAAIFAVLSQGTYIEDLDLRGNNIQTSSVSYLSKMIRYNISLKRISLEWNCIGLLLDTFTLFCDGLAVNQMLEVLDLRNNQLNVDCAPALANALAKNSSLKCIDLRWNNLGWRGGQLLYSALQTNQSLIKIKLQGNCIPLELTTAIDQCALHNTTRATLLEECAQRTELLSQQLRKAEEERVREIQNLAQRSEEKVQLITQASQSRIEQMENQVAEKDKYIKELEKQVKTINEESQKRFDLVRQLQLQLKERDSVYQELLQESRKDCDDFNKKLSTKDEEILDLQNDLKAKLTAEQKRRQALEAVNISQSEEITRLEGELIQVKDRLARSRKQFEEHLELQKASDKELLDLETRENEKRLIHLQSELTAQKNSLQMRISELERSLEEKEHLRADLNSVLSRERARREEEISLAVQETKMREASRVAQLEDRLTTLREERLQFEKQLMQTQNQIQQLQQQNSSLIAEMADSQKKFSTLHEELSSERLNCQRLRQELADENSKLQSKSQAADKLQSEVDRLHQQVSDLLRGHLDIKHERQVERERLETLMEQRDREIENIRAQEVERANNLYAAFSKYLSSVSTSPSKTHISHS</sequence>
<protein>
    <recommendedName>
        <fullName evidence="8">Leucine-rich repeat-containing protein 45</fullName>
    </recommendedName>
</protein>
<name>A0AAN9Z411_9ORTH</name>
<proteinExistence type="predicted"/>
<reference evidence="6 7" key="1">
    <citation type="submission" date="2024-03" db="EMBL/GenBank/DDBJ databases">
        <title>The genome assembly and annotation of the cricket Gryllus longicercus Weissman &amp; Gray.</title>
        <authorList>
            <person name="Szrajer S."/>
            <person name="Gray D."/>
            <person name="Ylla G."/>
        </authorList>
    </citation>
    <scope>NUCLEOTIDE SEQUENCE [LARGE SCALE GENOMIC DNA]</scope>
    <source>
        <strain evidence="6">DAG 2021-001</strain>
        <tissue evidence="6">Whole body minus gut</tissue>
    </source>
</reference>
<dbReference type="AlphaFoldDB" id="A0AAN9Z411"/>
<evidence type="ECO:0000256" key="4">
    <source>
        <dbReference type="ARBA" id="ARBA00023212"/>
    </source>
</evidence>
<feature type="coiled-coil region" evidence="5">
    <location>
        <begin position="242"/>
        <end position="415"/>
    </location>
</feature>
<dbReference type="Pfam" id="PF13516">
    <property type="entry name" value="LRR_6"/>
    <property type="match status" value="3"/>
</dbReference>
<evidence type="ECO:0000256" key="3">
    <source>
        <dbReference type="ARBA" id="ARBA00023054"/>
    </source>
</evidence>
<keyword evidence="2" id="KW-0963">Cytoplasm</keyword>
<evidence type="ECO:0000256" key="5">
    <source>
        <dbReference type="SAM" id="Coils"/>
    </source>
</evidence>
<keyword evidence="4" id="KW-0206">Cytoskeleton</keyword>
<feature type="coiled-coil region" evidence="5">
    <location>
        <begin position="446"/>
        <end position="646"/>
    </location>
</feature>
<evidence type="ECO:0000256" key="1">
    <source>
        <dbReference type="ARBA" id="ARBA00004300"/>
    </source>
</evidence>
<gene>
    <name evidence="6" type="ORF">R5R35_002169</name>
</gene>
<dbReference type="SUPFAM" id="SSF52047">
    <property type="entry name" value="RNI-like"/>
    <property type="match status" value="1"/>
</dbReference>
<evidence type="ECO:0000313" key="7">
    <source>
        <dbReference type="Proteomes" id="UP001378592"/>
    </source>
</evidence>
<evidence type="ECO:0000313" key="6">
    <source>
        <dbReference type="EMBL" id="KAK7862032.1"/>
    </source>
</evidence>
<comment type="subcellular location">
    <subcellularLocation>
        <location evidence="1">Cytoplasm</location>
        <location evidence="1">Cytoskeleton</location>
        <location evidence="1">Microtubule organizing center</location>
        <location evidence="1">Centrosome</location>
    </subcellularLocation>
</comment>